<protein>
    <submittedName>
        <fullName evidence="1">Uncharacterized protein</fullName>
    </submittedName>
</protein>
<proteinExistence type="predicted"/>
<name>A0AAD7BDT8_9AGAR</name>
<evidence type="ECO:0000313" key="1">
    <source>
        <dbReference type="EMBL" id="KAJ7617976.1"/>
    </source>
</evidence>
<organism evidence="1 2">
    <name type="scientific">Roridomyces roridus</name>
    <dbReference type="NCBI Taxonomy" id="1738132"/>
    <lineage>
        <taxon>Eukaryota</taxon>
        <taxon>Fungi</taxon>
        <taxon>Dikarya</taxon>
        <taxon>Basidiomycota</taxon>
        <taxon>Agaricomycotina</taxon>
        <taxon>Agaricomycetes</taxon>
        <taxon>Agaricomycetidae</taxon>
        <taxon>Agaricales</taxon>
        <taxon>Marasmiineae</taxon>
        <taxon>Mycenaceae</taxon>
        <taxon>Roridomyces</taxon>
    </lineage>
</organism>
<accession>A0AAD7BDT8</accession>
<dbReference type="AlphaFoldDB" id="A0AAD7BDT8"/>
<dbReference type="Proteomes" id="UP001221142">
    <property type="component" value="Unassembled WGS sequence"/>
</dbReference>
<gene>
    <name evidence="1" type="ORF">FB45DRAFT_872417</name>
</gene>
<sequence length="199" mass="21851">MERTEFADQQRGSPPEAPPINVGFNGLRYAPGLQFTLRYYIRMPPGYFVARPTFREVFPTKVDPAILCVDFGALKTRRVGARRSSYVRWLDALPGFTTGARWALLQASPFAQMFSKIISMTLLTFLVFGQGAVCAPQTSAISCPDRDMSAGTDSSECEPNLGVPDGAVSHTGPRPNGTGLLHLQLHPPVAWHIRTSRTL</sequence>
<reference evidence="1" key="1">
    <citation type="submission" date="2023-03" db="EMBL/GenBank/DDBJ databases">
        <title>Massive genome expansion in bonnet fungi (Mycena s.s.) driven by repeated elements and novel gene families across ecological guilds.</title>
        <authorList>
            <consortium name="Lawrence Berkeley National Laboratory"/>
            <person name="Harder C.B."/>
            <person name="Miyauchi S."/>
            <person name="Viragh M."/>
            <person name="Kuo A."/>
            <person name="Thoen E."/>
            <person name="Andreopoulos B."/>
            <person name="Lu D."/>
            <person name="Skrede I."/>
            <person name="Drula E."/>
            <person name="Henrissat B."/>
            <person name="Morin E."/>
            <person name="Kohler A."/>
            <person name="Barry K."/>
            <person name="LaButti K."/>
            <person name="Morin E."/>
            <person name="Salamov A."/>
            <person name="Lipzen A."/>
            <person name="Mereny Z."/>
            <person name="Hegedus B."/>
            <person name="Baldrian P."/>
            <person name="Stursova M."/>
            <person name="Weitz H."/>
            <person name="Taylor A."/>
            <person name="Grigoriev I.V."/>
            <person name="Nagy L.G."/>
            <person name="Martin F."/>
            <person name="Kauserud H."/>
        </authorList>
    </citation>
    <scope>NUCLEOTIDE SEQUENCE</scope>
    <source>
        <strain evidence="1">9284</strain>
    </source>
</reference>
<keyword evidence="2" id="KW-1185">Reference proteome</keyword>
<evidence type="ECO:0000313" key="2">
    <source>
        <dbReference type="Proteomes" id="UP001221142"/>
    </source>
</evidence>
<dbReference type="EMBL" id="JARKIF010000020">
    <property type="protein sequence ID" value="KAJ7617976.1"/>
    <property type="molecule type" value="Genomic_DNA"/>
</dbReference>
<comment type="caution">
    <text evidence="1">The sequence shown here is derived from an EMBL/GenBank/DDBJ whole genome shotgun (WGS) entry which is preliminary data.</text>
</comment>